<dbReference type="SUPFAM" id="SSF53756">
    <property type="entry name" value="UDP-Glycosyltransferase/glycogen phosphorylase"/>
    <property type="match status" value="1"/>
</dbReference>
<dbReference type="AlphaFoldDB" id="A0A835Q458"/>
<accession>A0A835Q458</accession>
<name>A0A835Q458_VANPL</name>
<dbReference type="OrthoDB" id="10033309at2759"/>
<dbReference type="GO" id="GO:0035251">
    <property type="term" value="F:UDP-glucosyltransferase activity"/>
    <property type="evidence" value="ECO:0007669"/>
    <property type="project" value="TreeGrafter"/>
</dbReference>
<gene>
    <name evidence="3" type="ORF">HPP92_019900</name>
</gene>
<evidence type="ECO:0000313" key="4">
    <source>
        <dbReference type="Proteomes" id="UP000636800"/>
    </source>
</evidence>
<dbReference type="CDD" id="cd03784">
    <property type="entry name" value="GT1_Gtf-like"/>
    <property type="match status" value="1"/>
</dbReference>
<evidence type="ECO:0000256" key="1">
    <source>
        <dbReference type="ARBA" id="ARBA00009995"/>
    </source>
</evidence>
<dbReference type="InterPro" id="IPR002213">
    <property type="entry name" value="UDP_glucos_trans"/>
</dbReference>
<reference evidence="3 4" key="1">
    <citation type="journal article" date="2020" name="Nat. Food">
        <title>A phased Vanilla planifolia genome enables genetic improvement of flavour and production.</title>
        <authorList>
            <person name="Hasing T."/>
            <person name="Tang H."/>
            <person name="Brym M."/>
            <person name="Khazi F."/>
            <person name="Huang T."/>
            <person name="Chambers A.H."/>
        </authorList>
    </citation>
    <scope>NUCLEOTIDE SEQUENCE [LARGE SCALE GENOMIC DNA]</scope>
    <source>
        <tissue evidence="3">Leaf</tissue>
    </source>
</reference>
<evidence type="ECO:0000313" key="3">
    <source>
        <dbReference type="EMBL" id="KAG0463831.1"/>
    </source>
</evidence>
<evidence type="ECO:0000256" key="2">
    <source>
        <dbReference type="ARBA" id="ARBA00022679"/>
    </source>
</evidence>
<keyword evidence="4" id="KW-1185">Reference proteome</keyword>
<comment type="caution">
    <text evidence="3">The sequence shown here is derived from an EMBL/GenBank/DDBJ whole genome shotgun (WGS) entry which is preliminary data.</text>
</comment>
<dbReference type="Pfam" id="PF00201">
    <property type="entry name" value="UDPGT"/>
    <property type="match status" value="1"/>
</dbReference>
<proteinExistence type="inferred from homology"/>
<organism evidence="3 4">
    <name type="scientific">Vanilla planifolia</name>
    <name type="common">Vanilla</name>
    <dbReference type="NCBI Taxonomy" id="51239"/>
    <lineage>
        <taxon>Eukaryota</taxon>
        <taxon>Viridiplantae</taxon>
        <taxon>Streptophyta</taxon>
        <taxon>Embryophyta</taxon>
        <taxon>Tracheophyta</taxon>
        <taxon>Spermatophyta</taxon>
        <taxon>Magnoliopsida</taxon>
        <taxon>Liliopsida</taxon>
        <taxon>Asparagales</taxon>
        <taxon>Orchidaceae</taxon>
        <taxon>Vanilloideae</taxon>
        <taxon>Vanilleae</taxon>
        <taxon>Vanilla</taxon>
    </lineage>
</organism>
<dbReference type="Proteomes" id="UP000636800">
    <property type="component" value="Chromosome 10"/>
</dbReference>
<dbReference type="PANTHER" id="PTHR48047">
    <property type="entry name" value="GLYCOSYLTRANSFERASE"/>
    <property type="match status" value="1"/>
</dbReference>
<keyword evidence="2" id="KW-0808">Transferase</keyword>
<dbReference type="Gene3D" id="3.40.50.2000">
    <property type="entry name" value="Glycogen Phosphorylase B"/>
    <property type="match status" value="2"/>
</dbReference>
<dbReference type="PANTHER" id="PTHR48047:SF8">
    <property type="entry name" value="FLAVONOL 3-O-GLUCOSYLTRANSFERASE UGT89B1"/>
    <property type="match status" value="1"/>
</dbReference>
<dbReference type="EMBL" id="JADCNL010000010">
    <property type="protein sequence ID" value="KAG0463831.1"/>
    <property type="molecule type" value="Genomic_DNA"/>
</dbReference>
<protein>
    <submittedName>
        <fullName evidence="3">Uncharacterized protein</fullName>
    </submittedName>
</protein>
<comment type="similarity">
    <text evidence="1">Belongs to the UDP-glycosyltransferase family.</text>
</comment>
<sequence>MASSSEAHLLVIPFPSHGHMLPLLDICRLLATRGSLSITIVITPGNLPILSPLLDASPTITPLVLPFPPTPALPPHAENTHQLPRHLFRHLLFAFSALLNPILPWCRTNPNPPVAILSDYFTSGWTLPLARALSVPRLCFSPLPAFFFSAVQHLWRLMPPRDDPNLVVRFPSLPGSPTFPLAHLSNLFRSYVEGDLVSEFLKDNFLSDAQSWGLVVNTFSELEGEYLDFLRAETRCGRVWAVGPLAAVAVKRRWGVTEKEELMAWLDNCEEGSVVYVCFGSQAMLSEAQAVAIAGALARSGVRFLWCVREGTVVPGGMDGRGKVVIGWAPQMELLRHAAVGWFLTHCGWNSVSEAISAGVAMLTWPMGADQFFVARLVEAAEVGLRVCEGAAAAPEVKELARALAATVGGGEREHKVRWKAAELRRVARDAVEEGGSSFMDLGRLIAELRKMKETKKTTAAEMK</sequence>